<dbReference type="PANTHER" id="PTHR45810:SF17">
    <property type="entry name" value="HISTONE H3-LIKE CENTROMERIC PROTEIN A"/>
    <property type="match status" value="1"/>
</dbReference>
<feature type="domain" description="Core Histone H2A/H2B/H3" evidence="10">
    <location>
        <begin position="15"/>
        <end position="101"/>
    </location>
</feature>
<dbReference type="SUPFAM" id="SSF47113">
    <property type="entry name" value="Histone-fold"/>
    <property type="match status" value="1"/>
</dbReference>
<feature type="transmembrane region" description="Helical" evidence="9">
    <location>
        <begin position="116"/>
        <end position="137"/>
    </location>
</feature>
<keyword evidence="9" id="KW-0812">Transmembrane</keyword>
<evidence type="ECO:0000313" key="12">
    <source>
        <dbReference type="Proteomes" id="UP001158576"/>
    </source>
</evidence>
<dbReference type="Pfam" id="PF00125">
    <property type="entry name" value="Histone"/>
    <property type="match status" value="1"/>
</dbReference>
<comment type="subcellular location">
    <subcellularLocation>
        <location evidence="2">Chromosome</location>
    </subcellularLocation>
    <subcellularLocation>
        <location evidence="1">Nucleus</location>
    </subcellularLocation>
</comment>
<keyword evidence="9" id="KW-0472">Membrane</keyword>
<dbReference type="PRINTS" id="PR00622">
    <property type="entry name" value="HISTONEH3"/>
</dbReference>
<keyword evidence="5" id="KW-0238">DNA-binding</keyword>
<keyword evidence="6" id="KW-0539">Nucleus</keyword>
<evidence type="ECO:0000256" key="4">
    <source>
        <dbReference type="ARBA" id="ARBA00022454"/>
    </source>
</evidence>
<evidence type="ECO:0000256" key="5">
    <source>
        <dbReference type="ARBA" id="ARBA00023125"/>
    </source>
</evidence>
<reference evidence="11 12" key="1">
    <citation type="submission" date="2021-04" db="EMBL/GenBank/DDBJ databases">
        <authorList>
            <person name="Bliznina A."/>
        </authorList>
    </citation>
    <scope>NUCLEOTIDE SEQUENCE [LARGE SCALE GENOMIC DNA]</scope>
</reference>
<feature type="region of interest" description="Disordered" evidence="8">
    <location>
        <begin position="857"/>
        <end position="890"/>
    </location>
</feature>
<dbReference type="InterPro" id="IPR009072">
    <property type="entry name" value="Histone-fold"/>
</dbReference>
<evidence type="ECO:0000256" key="7">
    <source>
        <dbReference type="ARBA" id="ARBA00023269"/>
    </source>
</evidence>
<evidence type="ECO:0000256" key="3">
    <source>
        <dbReference type="ARBA" id="ARBA00010343"/>
    </source>
</evidence>
<keyword evidence="7" id="KW-0544">Nucleosome core</keyword>
<dbReference type="InterPro" id="IPR007125">
    <property type="entry name" value="H2A/H2B/H3"/>
</dbReference>
<dbReference type="CDD" id="cd22911">
    <property type="entry name" value="HFD_H3"/>
    <property type="match status" value="1"/>
</dbReference>
<evidence type="ECO:0000256" key="9">
    <source>
        <dbReference type="SAM" id="Phobius"/>
    </source>
</evidence>
<organism evidence="11 12">
    <name type="scientific">Oikopleura dioica</name>
    <name type="common">Tunicate</name>
    <dbReference type="NCBI Taxonomy" id="34765"/>
    <lineage>
        <taxon>Eukaryota</taxon>
        <taxon>Metazoa</taxon>
        <taxon>Chordata</taxon>
        <taxon>Tunicata</taxon>
        <taxon>Appendicularia</taxon>
        <taxon>Copelata</taxon>
        <taxon>Oikopleuridae</taxon>
        <taxon>Oikopleura</taxon>
    </lineage>
</organism>
<dbReference type="PANTHER" id="PTHR45810">
    <property type="entry name" value="HISTONE H3.2"/>
    <property type="match status" value="1"/>
</dbReference>
<protein>
    <submittedName>
        <fullName evidence="11">Oidioi.mRNA.OKI2018_I69.XSR.g14333.t1.cds</fullName>
    </submittedName>
</protein>
<evidence type="ECO:0000313" key="11">
    <source>
        <dbReference type="EMBL" id="CAG5095779.1"/>
    </source>
</evidence>
<evidence type="ECO:0000256" key="1">
    <source>
        <dbReference type="ARBA" id="ARBA00004123"/>
    </source>
</evidence>
<gene>
    <name evidence="11" type="ORF">OKIOD_LOCUS5891</name>
</gene>
<feature type="transmembrane region" description="Helical" evidence="9">
    <location>
        <begin position="811"/>
        <end position="835"/>
    </location>
</feature>
<evidence type="ECO:0000256" key="2">
    <source>
        <dbReference type="ARBA" id="ARBA00004286"/>
    </source>
</evidence>
<keyword evidence="9" id="KW-1133">Transmembrane helix</keyword>
<evidence type="ECO:0000256" key="6">
    <source>
        <dbReference type="ARBA" id="ARBA00023242"/>
    </source>
</evidence>
<evidence type="ECO:0000256" key="8">
    <source>
        <dbReference type="SAM" id="MobiDB-lite"/>
    </source>
</evidence>
<dbReference type="Proteomes" id="UP001158576">
    <property type="component" value="Chromosome XSR"/>
</dbReference>
<keyword evidence="12" id="KW-1185">Reference proteome</keyword>
<evidence type="ECO:0000259" key="10">
    <source>
        <dbReference type="Pfam" id="PF00125"/>
    </source>
</evidence>
<comment type="similarity">
    <text evidence="3">Belongs to the histone H3 family.</text>
</comment>
<dbReference type="Gene3D" id="1.10.20.10">
    <property type="entry name" value="Histone, subunit A"/>
    <property type="match status" value="1"/>
</dbReference>
<dbReference type="InterPro" id="IPR000164">
    <property type="entry name" value="Histone_H3/CENP-A"/>
</dbReference>
<sequence length="993" mass="113364">MARQKSPPKKRPGKPGSKVNKEIMELQKTTNLLMRKMPFQRVVREVVNDLRPGNDYRWQSQALLCLQEATEAFIITTYEVANLFALHSKRVTIMKKDLDLVKAVAQVNLNGIKDFFCFYNAVFMSKWIVGFLLLSVAHSLRPCSEIENNENFRQTTCHLETFLFKEGSVLVNGTSLEPNTTFQLSEFPDRHDRSFPDVKWLTVGDTLAVNNVDICKIDFAEGSCDIRSVLMLYHGFSQQQDDGFLQQTVLNHPFVIGIDPPAYLSDSSFETSYSLCEPDFLNVSRALYSDSFNTINRSALHKNIPYDCLADDIPEENCTAIFDTVKEKYCKCGPEQLSAPNTALVITKKGKLNFLALFSSLTTADVRYEEDGLPIFKTPENYFLTDSGTLPKVPNYWECSEPYSKLQIFQKISSEDFFSRAYETIDLIGSKYSLDKKYRTITRPSTLVMKIETKIDDKKYTASKLIQIADSVHFRPSDFFPEISFQFVDEDENNYYFDVGVTIDIPSNFYDFHESQNKIVQIFIYAFQHLELRILEVFVHEIGYLPGEPTKTKKIPIPKTITLSGKRRTIDMLDGYVSLSEEPLLDDDGILLQDATEGVKFAEKSEHCHVKHEFCDAVTYTPSMPSLETIFSTASSSKRFADIISFNLTTTRTLRIEMHQLTSMLYNRDEEDYRIVLYFSAYGHPLSPEKTSNIPCFEKTMSAVKHESYFRRIRGEKFGREIYEGENAPDRHLTGIYWEITTSEIFDVHTAIDDSNGTHLDMWLWMAVEYNTSDSKTKESECIMIDKDTSSAGYDISTFVNEQIAVNRNKFIVRIINVGLILLVIAVAFLAANLLQRKWQKLWRDSKPTPAQLTLYPVREPSDDLSEPKWPTGDRPTAETTELGEPLNSISDSLKDENDNLLNRYFPAETPAENTFDQLPLIESDNPGYKFNPLQMITPNHQKSQVLQSAPTLQPQTSMQPPMPLPFNSGMSGGYKSMEAIEAIPFSIANEDE</sequence>
<dbReference type="EMBL" id="OU015569">
    <property type="protein sequence ID" value="CAG5095779.1"/>
    <property type="molecule type" value="Genomic_DNA"/>
</dbReference>
<accession>A0ABN7SGR5</accession>
<dbReference type="SMART" id="SM00428">
    <property type="entry name" value="H3"/>
    <property type="match status" value="1"/>
</dbReference>
<keyword evidence="4" id="KW-0158">Chromosome</keyword>
<proteinExistence type="inferred from homology"/>
<name>A0ABN7SGR5_OIKDI</name>